<evidence type="ECO:0000313" key="3">
    <source>
        <dbReference type="Proteomes" id="UP001201163"/>
    </source>
</evidence>
<accession>A0AAD4LJY2</accession>
<organism evidence="2 3">
    <name type="scientific">Lactarius akahatsu</name>
    <dbReference type="NCBI Taxonomy" id="416441"/>
    <lineage>
        <taxon>Eukaryota</taxon>
        <taxon>Fungi</taxon>
        <taxon>Dikarya</taxon>
        <taxon>Basidiomycota</taxon>
        <taxon>Agaricomycotina</taxon>
        <taxon>Agaricomycetes</taxon>
        <taxon>Russulales</taxon>
        <taxon>Russulaceae</taxon>
        <taxon>Lactarius</taxon>
    </lineage>
</organism>
<sequence length="1337" mass="138766">MSPGFFGLFSKRGSSKSLRKASTPGSPLPRPKSPAGILPTSTAKDNTSPSIADNSETLEGSQLSLDTDYVLADADSPPLPTKAPYPIASSSSASGASSSTTKLKMPFRRKQSTSSKLSTTTTQSSAPPVPPTKELHKFSIDSSLSDSPSLHPPPSRSVIFGSYADPHNTLSTRSLPQDSPFTHSRQDSADTVRNYETMSNPDSHMPSYSPLHPPKPSSKGGLFAWARPRGRTKSKSSAPAPPSLQPQSSSTLPPPADSFNLKSFRHVTPSLSTSPNPDSPPLDTLDPPVRPRPRGDSFASDSSQRISVAAFREAQARRSATNSPVPSLPGDRDSGAASGQVRSRKRSSTLGTPPPLPNTGSQPRLPVARSPPTRSSTAPLFLSAGMTSSESSEEEDSDSDDEEEATLRPNRKRTVTSRSTGGTQSELGHRTSPVAAFSSARSDVGHGVHAHSASPSRPAVPSSQHSPSLDAPGESSRASSVYSRTRASVSASALVPDTAGNRASMISKQSVASKLTQPTRTQSRASTSSEESSSSSSSSSQSSSEDAPLASLLPPPRPGSAMSRASGSPGRRPTKPLIDIGELVGGNNAPPIRTPEQSKDSSQASKEDPPLLRPRKASFGIGERLSALASGISGSQPSRPKSPESASDSKDEAFTPPAVPEKPRPQSPALSTRTSPPLRSQTKSASPALMPKGTKSSPGGIRLKSSGGFKIDTSPLKLDSTFSSPPSSSASSDAPIPHITPTPIRERQEPPAFTVTSRPTSHATNLSVGTLAALDNAIAETNNKQGPRAAASATADQARRNQQRQSQQQQDPQTTVRVVRSVPPKPSREESLPVPRPQQRPRVASASVTVSNIRVTPPPSSASSTPSVPRYGASGGSMVPLPKPFALRDSSPASSAGESSSSRMPATPRDGSDLGVGRSGRPGRPGPDNRKRASVTFLDQVEGNERDARRSNIALRQSHGPVVAADSSDEEASLRNRERQAEEKRKERRRGEAKAAIELGKVINGTGPIDDDDGDDNGEDDEDDDRPMNVPPRMSMAMGMGMNRNVPFPSAPMGFQGQWPASASAPQPFANQFSSQSMQNLLGVSAGAGMNMAAGMNMNPNMNMGGGGGMGMVDPRMLMAHQQAMMIAKQTYQLAVAQQAMRDAADEWERGSAVSGWGGSGGRSSIAAPSVLGMGMNMGMNMNGNLGVGPFGMPPGAWPAGGGGSAARSMYAGSVYAASEIGVPSGGGAMGWSTTNSVYGESFGAPRDRSSRAFRQGSGQQQHGPGGAQARESGGGTSGAAKREGARQRTRTAPSSGGGQQLRASAGVGGGAGVKRRGEVPGLVGAVSPPSSWKGAS</sequence>
<feature type="compositionally biased region" description="Low complexity" evidence="1">
    <location>
        <begin position="803"/>
        <end position="822"/>
    </location>
</feature>
<feature type="compositionally biased region" description="Low complexity" evidence="1">
    <location>
        <begin position="112"/>
        <end position="125"/>
    </location>
</feature>
<name>A0AAD4LJY2_9AGAM</name>
<evidence type="ECO:0000313" key="2">
    <source>
        <dbReference type="EMBL" id="KAH8993956.1"/>
    </source>
</evidence>
<feature type="compositionally biased region" description="Acidic residues" evidence="1">
    <location>
        <begin position="391"/>
        <end position="404"/>
    </location>
</feature>
<feature type="compositionally biased region" description="Polar residues" evidence="1">
    <location>
        <begin position="754"/>
        <end position="768"/>
    </location>
</feature>
<feature type="compositionally biased region" description="Polar residues" evidence="1">
    <location>
        <begin position="416"/>
        <end position="426"/>
    </location>
</feature>
<feature type="region of interest" description="Disordered" evidence="1">
    <location>
        <begin position="1049"/>
        <end position="1068"/>
    </location>
</feature>
<comment type="caution">
    <text evidence="2">The sequence shown here is derived from an EMBL/GenBank/DDBJ whole genome shotgun (WGS) entry which is preliminary data.</text>
</comment>
<feature type="compositionally biased region" description="Polar residues" evidence="1">
    <location>
        <begin position="168"/>
        <end position="183"/>
    </location>
</feature>
<keyword evidence="3" id="KW-1185">Reference proteome</keyword>
<feature type="compositionally biased region" description="Polar residues" evidence="1">
    <location>
        <begin position="1059"/>
        <end position="1068"/>
    </location>
</feature>
<feature type="compositionally biased region" description="Low complexity" evidence="1">
    <location>
        <begin position="450"/>
        <end position="463"/>
    </location>
</feature>
<feature type="compositionally biased region" description="Acidic residues" evidence="1">
    <location>
        <begin position="1009"/>
        <end position="1025"/>
    </location>
</feature>
<proteinExistence type="predicted"/>
<feature type="compositionally biased region" description="Low complexity" evidence="1">
    <location>
        <begin position="520"/>
        <end position="552"/>
    </location>
</feature>
<dbReference type="Proteomes" id="UP001201163">
    <property type="component" value="Unassembled WGS sequence"/>
</dbReference>
<feature type="compositionally biased region" description="Polar residues" evidence="1">
    <location>
        <begin position="668"/>
        <end position="685"/>
    </location>
</feature>
<feature type="compositionally biased region" description="Polar residues" evidence="1">
    <location>
        <begin position="476"/>
        <end position="491"/>
    </location>
</feature>
<feature type="compositionally biased region" description="Low complexity" evidence="1">
    <location>
        <begin position="890"/>
        <end position="902"/>
    </location>
</feature>
<feature type="region of interest" description="Disordered" evidence="1">
    <location>
        <begin position="1241"/>
        <end position="1337"/>
    </location>
</feature>
<feature type="compositionally biased region" description="Basic and acidic residues" evidence="1">
    <location>
        <begin position="972"/>
        <end position="995"/>
    </location>
</feature>
<feature type="compositionally biased region" description="Low complexity" evidence="1">
    <location>
        <begin position="140"/>
        <end position="149"/>
    </location>
</feature>
<evidence type="ECO:0000256" key="1">
    <source>
        <dbReference type="SAM" id="MobiDB-lite"/>
    </source>
</evidence>
<feature type="compositionally biased region" description="Polar residues" evidence="1">
    <location>
        <begin position="191"/>
        <end position="202"/>
    </location>
</feature>
<feature type="compositionally biased region" description="Low complexity" evidence="1">
    <location>
        <begin position="88"/>
        <end position="99"/>
    </location>
</feature>
<reference evidence="2" key="1">
    <citation type="submission" date="2022-01" db="EMBL/GenBank/DDBJ databases">
        <title>Comparative genomics reveals a dynamic genome evolution in the ectomycorrhizal milk-cap (Lactarius) mushrooms.</title>
        <authorList>
            <consortium name="DOE Joint Genome Institute"/>
            <person name="Lebreton A."/>
            <person name="Tang N."/>
            <person name="Kuo A."/>
            <person name="LaButti K."/>
            <person name="Drula E."/>
            <person name="Barry K."/>
            <person name="Clum A."/>
            <person name="Lipzen A."/>
            <person name="Mousain D."/>
            <person name="Ng V."/>
            <person name="Wang R."/>
            <person name="Wang X."/>
            <person name="Dai Y."/>
            <person name="Henrissat B."/>
            <person name="Grigoriev I.V."/>
            <person name="Guerin-Laguette A."/>
            <person name="Yu F."/>
            <person name="Martin F.M."/>
        </authorList>
    </citation>
    <scope>NUCLEOTIDE SEQUENCE</scope>
    <source>
        <strain evidence="2">QP</strain>
    </source>
</reference>
<gene>
    <name evidence="2" type="ORF">EDB92DRAFT_344709</name>
</gene>
<feature type="compositionally biased region" description="Polar residues" evidence="1">
    <location>
        <begin position="39"/>
        <end position="65"/>
    </location>
</feature>
<feature type="compositionally biased region" description="Low complexity" evidence="1">
    <location>
        <begin position="723"/>
        <end position="735"/>
    </location>
</feature>
<feature type="compositionally biased region" description="Polar residues" evidence="1">
    <location>
        <begin position="504"/>
        <end position="519"/>
    </location>
</feature>
<feature type="compositionally biased region" description="Low complexity" evidence="1">
    <location>
        <begin position="268"/>
        <end position="287"/>
    </location>
</feature>
<feature type="region of interest" description="Disordered" evidence="1">
    <location>
        <begin position="1"/>
        <end position="1042"/>
    </location>
</feature>
<protein>
    <submittedName>
        <fullName evidence="2">Uncharacterized protein</fullName>
    </submittedName>
</protein>
<dbReference type="EMBL" id="JAKELL010000016">
    <property type="protein sequence ID" value="KAH8993956.1"/>
    <property type="molecule type" value="Genomic_DNA"/>
</dbReference>